<keyword evidence="1" id="KW-0812">Transmembrane</keyword>
<protein>
    <recommendedName>
        <fullName evidence="5">DUF4064 domain-containing protein</fullName>
    </recommendedName>
</protein>
<accession>A0A3M8AZG7</accession>
<evidence type="ECO:0000313" key="3">
    <source>
        <dbReference type="EMBL" id="RNB56548.1"/>
    </source>
</evidence>
<dbReference type="RefSeq" id="WP_122905012.1">
    <property type="nucleotide sequence ID" value="NZ_RHHS01000028.1"/>
</dbReference>
<name>A0A3M8AZG7_9BACL</name>
<feature type="transmembrane region" description="Helical" evidence="1">
    <location>
        <begin position="82"/>
        <end position="104"/>
    </location>
</feature>
<dbReference type="Proteomes" id="UP000268829">
    <property type="component" value="Unassembled WGS sequence"/>
</dbReference>
<comment type="caution">
    <text evidence="3">The sequence shown here is derived from an EMBL/GenBank/DDBJ whole genome shotgun (WGS) entry which is preliminary data.</text>
</comment>
<evidence type="ECO:0008006" key="5">
    <source>
        <dbReference type="Google" id="ProtNLM"/>
    </source>
</evidence>
<feature type="transmembrane region" description="Helical" evidence="1">
    <location>
        <begin position="111"/>
        <end position="131"/>
    </location>
</feature>
<reference evidence="3 4" key="1">
    <citation type="submission" date="2018-10" db="EMBL/GenBank/DDBJ databases">
        <title>Phylogenomics of Brevibacillus.</title>
        <authorList>
            <person name="Dunlap C."/>
        </authorList>
    </citation>
    <scope>NUCLEOTIDE SEQUENCE [LARGE SCALE GENOMIC DNA]</scope>
    <source>
        <strain evidence="3 4">DSM 100115</strain>
    </source>
</reference>
<evidence type="ECO:0000256" key="2">
    <source>
        <dbReference type="SAM" id="SignalP"/>
    </source>
</evidence>
<feature type="chain" id="PRO_5018215095" description="DUF4064 domain-containing protein" evidence="2">
    <location>
        <begin position="22"/>
        <end position="142"/>
    </location>
</feature>
<keyword evidence="1" id="KW-0472">Membrane</keyword>
<organism evidence="3 4">
    <name type="scientific">Brevibacillus gelatini</name>
    <dbReference type="NCBI Taxonomy" id="1655277"/>
    <lineage>
        <taxon>Bacteria</taxon>
        <taxon>Bacillati</taxon>
        <taxon>Bacillota</taxon>
        <taxon>Bacilli</taxon>
        <taxon>Bacillales</taxon>
        <taxon>Paenibacillaceae</taxon>
        <taxon>Brevibacillus</taxon>
    </lineage>
</organism>
<sequence>MKKWGWFLMIVWLLFSSVAYAEQGQQPQNDVANHILSGLEESQKGTFIIKESSSLENDAFLDWLEKKTEVIRSWLTELSLKLSVTFLLMVGPFLILGSVLLFFLGLKKILAWIWSFLFFVALGLFLTIHGVPLLRKFIEFLQ</sequence>
<keyword evidence="2" id="KW-0732">Signal</keyword>
<gene>
    <name evidence="3" type="ORF">EDM57_12130</name>
</gene>
<dbReference type="EMBL" id="RHHS01000028">
    <property type="protein sequence ID" value="RNB56548.1"/>
    <property type="molecule type" value="Genomic_DNA"/>
</dbReference>
<evidence type="ECO:0000313" key="4">
    <source>
        <dbReference type="Proteomes" id="UP000268829"/>
    </source>
</evidence>
<proteinExistence type="predicted"/>
<evidence type="ECO:0000256" key="1">
    <source>
        <dbReference type="SAM" id="Phobius"/>
    </source>
</evidence>
<dbReference type="AlphaFoldDB" id="A0A3M8AZG7"/>
<feature type="signal peptide" evidence="2">
    <location>
        <begin position="1"/>
        <end position="21"/>
    </location>
</feature>
<dbReference type="OrthoDB" id="9878956at2"/>
<keyword evidence="4" id="KW-1185">Reference proteome</keyword>
<keyword evidence="1" id="KW-1133">Transmembrane helix</keyword>